<evidence type="ECO:0008006" key="6">
    <source>
        <dbReference type="Google" id="ProtNLM"/>
    </source>
</evidence>
<gene>
    <name evidence="4" type="ordered locus">Palpr_0274</name>
</gene>
<dbReference type="HOGENOM" id="CLU_047373_0_0_10"/>
<dbReference type="EMBL" id="CP002345">
    <property type="protein sequence ID" value="ADQ78436.1"/>
    <property type="molecule type" value="Genomic_DNA"/>
</dbReference>
<dbReference type="eggNOG" id="COG1090">
    <property type="taxonomic scope" value="Bacteria"/>
</dbReference>
<dbReference type="PANTHER" id="PTHR11092:SF0">
    <property type="entry name" value="EPIMERASE FAMILY PROTEIN SDR39U1"/>
    <property type="match status" value="1"/>
</dbReference>
<dbReference type="Pfam" id="PF08338">
    <property type="entry name" value="DUF1731"/>
    <property type="match status" value="1"/>
</dbReference>
<dbReference type="CDD" id="cd05242">
    <property type="entry name" value="SDR_a8"/>
    <property type="match status" value="1"/>
</dbReference>
<feature type="domain" description="DUF1731" evidence="3">
    <location>
        <begin position="242"/>
        <end position="291"/>
    </location>
</feature>
<dbReference type="PANTHER" id="PTHR11092">
    <property type="entry name" value="SUGAR NUCLEOTIDE EPIMERASE RELATED"/>
    <property type="match status" value="1"/>
</dbReference>
<evidence type="ECO:0000256" key="1">
    <source>
        <dbReference type="ARBA" id="ARBA00009353"/>
    </source>
</evidence>
<dbReference type="STRING" id="694427.Palpr_0274"/>
<organism evidence="4 5">
    <name type="scientific">Paludibacter propionicigenes (strain DSM 17365 / JCM 13257 / WB4)</name>
    <dbReference type="NCBI Taxonomy" id="694427"/>
    <lineage>
        <taxon>Bacteria</taxon>
        <taxon>Pseudomonadati</taxon>
        <taxon>Bacteroidota</taxon>
        <taxon>Bacteroidia</taxon>
        <taxon>Bacteroidales</taxon>
        <taxon>Paludibacteraceae</taxon>
        <taxon>Paludibacter</taxon>
    </lineage>
</organism>
<feature type="domain" description="NAD-dependent epimerase/dehydratase" evidence="2">
    <location>
        <begin position="4"/>
        <end position="206"/>
    </location>
</feature>
<comment type="similarity">
    <text evidence="1">Belongs to the NAD(P)-dependent epimerase/dehydratase family. SDR39U1 subfamily.</text>
</comment>
<dbReference type="OrthoDB" id="329806at2"/>
<keyword evidence="5" id="KW-1185">Reference proteome</keyword>
<evidence type="ECO:0000259" key="2">
    <source>
        <dbReference type="Pfam" id="PF01370"/>
    </source>
</evidence>
<dbReference type="Gene3D" id="3.40.50.720">
    <property type="entry name" value="NAD(P)-binding Rossmann-like Domain"/>
    <property type="match status" value="1"/>
</dbReference>
<dbReference type="AlphaFoldDB" id="E4T155"/>
<name>E4T155_PALPW</name>
<reference evidence="4 5" key="2">
    <citation type="journal article" date="2011" name="Stand. Genomic Sci.">
        <title>Complete genome sequence of Paludibacter propionicigenes type strain (WB4).</title>
        <authorList>
            <person name="Gronow S."/>
            <person name="Munk C."/>
            <person name="Lapidus A."/>
            <person name="Nolan M."/>
            <person name="Lucas S."/>
            <person name="Hammon N."/>
            <person name="Deshpande S."/>
            <person name="Cheng J.F."/>
            <person name="Tapia R."/>
            <person name="Han C."/>
            <person name="Goodwin L."/>
            <person name="Pitluck S."/>
            <person name="Liolios K."/>
            <person name="Ivanova N."/>
            <person name="Mavromatis K."/>
            <person name="Mikhailova N."/>
            <person name="Pati A."/>
            <person name="Chen A."/>
            <person name="Palaniappan K."/>
            <person name="Land M."/>
            <person name="Hauser L."/>
            <person name="Chang Y.J."/>
            <person name="Jeffries C.D."/>
            <person name="Brambilla E."/>
            <person name="Rohde M."/>
            <person name="Goker M."/>
            <person name="Detter J.C."/>
            <person name="Woyke T."/>
            <person name="Bristow J."/>
            <person name="Eisen J.A."/>
            <person name="Markowitz V."/>
            <person name="Hugenholtz P."/>
            <person name="Kyrpides N.C."/>
            <person name="Klenk H.P."/>
        </authorList>
    </citation>
    <scope>NUCLEOTIDE SEQUENCE [LARGE SCALE GENOMIC DNA]</scope>
    <source>
        <strain evidence="5">DSM 17365 / JCM 13257 / WB4</strain>
    </source>
</reference>
<sequence length="293" mass="32600">MKKIVIAGGTGFIGTYIAERFQKAGYNVQIVSRNPEHISWNPIGLTEALEGAEAVINLAGKSISCLYTEENRKAIIESRINTTLWLGNALLACIKPPKVWINASATGIYKPSFDHLMTEEETESGNDFLAEVVKHWEKTFFAFQLSDTRQIALRTSVVLGKGGGALQPLVTLTRLWLGGKQGDGRQIMSWIHEEDYFQILQFLIASKNMHGVINCTSPQPIPNRGFMEQIRNCLRVPIGISAPEFAVKIGARLRGIEPDLVLNSVNVYPKRLLDEGFRFAYPDVAKALKDLLK</sequence>
<dbReference type="InterPro" id="IPR036291">
    <property type="entry name" value="NAD(P)-bd_dom_sf"/>
</dbReference>
<reference key="1">
    <citation type="submission" date="2010-11" db="EMBL/GenBank/DDBJ databases">
        <title>The complete genome of Paludibacter propionicigenes DSM 17365.</title>
        <authorList>
            <consortium name="US DOE Joint Genome Institute (JGI-PGF)"/>
            <person name="Lucas S."/>
            <person name="Copeland A."/>
            <person name="Lapidus A."/>
            <person name="Bruce D."/>
            <person name="Goodwin L."/>
            <person name="Pitluck S."/>
            <person name="Kyrpides N."/>
            <person name="Mavromatis K."/>
            <person name="Ivanova N."/>
            <person name="Munk A.C."/>
            <person name="Brettin T."/>
            <person name="Detter J.C."/>
            <person name="Han C."/>
            <person name="Tapia R."/>
            <person name="Land M."/>
            <person name="Hauser L."/>
            <person name="Markowitz V."/>
            <person name="Cheng J.-F."/>
            <person name="Hugenholtz P."/>
            <person name="Woyke T."/>
            <person name="Wu D."/>
            <person name="Gronow S."/>
            <person name="Wellnitz S."/>
            <person name="Brambilla E."/>
            <person name="Klenk H.-P."/>
            <person name="Eisen J.A."/>
        </authorList>
    </citation>
    <scope>NUCLEOTIDE SEQUENCE</scope>
    <source>
        <strain>WB4</strain>
    </source>
</reference>
<dbReference type="NCBIfam" id="TIGR01777">
    <property type="entry name" value="yfcH"/>
    <property type="match status" value="1"/>
</dbReference>
<dbReference type="KEGG" id="ppn:Palpr_0274"/>
<accession>E4T155</accession>
<dbReference type="InterPro" id="IPR010099">
    <property type="entry name" value="SDR39U1"/>
</dbReference>
<evidence type="ECO:0000259" key="3">
    <source>
        <dbReference type="Pfam" id="PF08338"/>
    </source>
</evidence>
<evidence type="ECO:0000313" key="4">
    <source>
        <dbReference type="EMBL" id="ADQ78436.1"/>
    </source>
</evidence>
<dbReference type="Pfam" id="PF01370">
    <property type="entry name" value="Epimerase"/>
    <property type="match status" value="1"/>
</dbReference>
<dbReference type="InterPro" id="IPR013549">
    <property type="entry name" value="DUF1731"/>
</dbReference>
<protein>
    <recommendedName>
        <fullName evidence="6">NAD-dependent epimerase/dehydratase</fullName>
    </recommendedName>
</protein>
<dbReference type="RefSeq" id="WP_013443805.1">
    <property type="nucleotide sequence ID" value="NC_014734.1"/>
</dbReference>
<evidence type="ECO:0000313" key="5">
    <source>
        <dbReference type="Proteomes" id="UP000008718"/>
    </source>
</evidence>
<proteinExistence type="inferred from homology"/>
<dbReference type="InterPro" id="IPR001509">
    <property type="entry name" value="Epimerase_deHydtase"/>
</dbReference>
<dbReference type="Proteomes" id="UP000008718">
    <property type="component" value="Chromosome"/>
</dbReference>
<dbReference type="SUPFAM" id="SSF51735">
    <property type="entry name" value="NAD(P)-binding Rossmann-fold domains"/>
    <property type="match status" value="1"/>
</dbReference>